<keyword evidence="4" id="KW-1185">Reference proteome</keyword>
<dbReference type="PANTHER" id="PTHR36933:SF1">
    <property type="entry name" value="SLL0788 PROTEIN"/>
    <property type="match status" value="1"/>
</dbReference>
<dbReference type="Gene3D" id="1.20.1260.10">
    <property type="match status" value="1"/>
</dbReference>
<feature type="domain" description="DUF305" evidence="2">
    <location>
        <begin position="62"/>
        <end position="210"/>
    </location>
</feature>
<proteinExistence type="predicted"/>
<feature type="region of interest" description="Disordered" evidence="1">
    <location>
        <begin position="31"/>
        <end position="58"/>
    </location>
</feature>
<accession>A0A1C5I802</accession>
<dbReference type="InterPro" id="IPR012347">
    <property type="entry name" value="Ferritin-like"/>
</dbReference>
<dbReference type="PANTHER" id="PTHR36933">
    <property type="entry name" value="SLL0788 PROTEIN"/>
    <property type="match status" value="1"/>
</dbReference>
<dbReference type="Pfam" id="PF03713">
    <property type="entry name" value="DUF305"/>
    <property type="match status" value="1"/>
</dbReference>
<name>A0A1C5I802_9ACTN</name>
<gene>
    <name evidence="3" type="ORF">GA0070609_2896</name>
</gene>
<dbReference type="EMBL" id="LT607750">
    <property type="protein sequence ID" value="SCG54011.1"/>
    <property type="molecule type" value="Genomic_DNA"/>
</dbReference>
<evidence type="ECO:0000313" key="4">
    <source>
        <dbReference type="Proteomes" id="UP000198217"/>
    </source>
</evidence>
<dbReference type="AlphaFoldDB" id="A0A1C5I802"/>
<evidence type="ECO:0000256" key="1">
    <source>
        <dbReference type="SAM" id="MobiDB-lite"/>
    </source>
</evidence>
<evidence type="ECO:0000259" key="2">
    <source>
        <dbReference type="Pfam" id="PF03713"/>
    </source>
</evidence>
<sequence length="215" mass="23113">MAAAAVTVVAALVAVLQLTGDRPEEPAATRVVQPGAPGQAGRTLSPAEQAELASPSAHTAADTQFMQRMIAHHAQALEMTALVPDRAASREVSLLARRIETSQRDEIAQMQRWLTERGEQVPGPHAHHAGHDAAMPGMLTPEQLSQLGRARGAEFDRLFLDLMIRHHNGALTMVEQLYAAGGGLEPASDRFAREVNADQAIEIRSMRELLAKLSG</sequence>
<dbReference type="InterPro" id="IPR005183">
    <property type="entry name" value="DUF305_CopM-like"/>
</dbReference>
<protein>
    <submittedName>
        <fullName evidence="3">Uncharacterized conserved protein, DUF305 family</fullName>
    </submittedName>
</protein>
<reference evidence="3 4" key="1">
    <citation type="submission" date="2016-06" db="EMBL/GenBank/DDBJ databases">
        <authorList>
            <person name="Kjaerup R.B."/>
            <person name="Dalgaard T.S."/>
            <person name="Juul-Madsen H.R."/>
        </authorList>
    </citation>
    <scope>NUCLEOTIDE SEQUENCE [LARGE SCALE GENOMIC DNA]</scope>
    <source>
        <strain evidence="3 4">DSM 43904</strain>
    </source>
</reference>
<evidence type="ECO:0000313" key="3">
    <source>
        <dbReference type="EMBL" id="SCG54011.1"/>
    </source>
</evidence>
<dbReference type="Proteomes" id="UP000198217">
    <property type="component" value="Chromosome I"/>
</dbReference>
<organism evidence="3 4">
    <name type="scientific">Micromonospora echinaurantiaca</name>
    <dbReference type="NCBI Taxonomy" id="47857"/>
    <lineage>
        <taxon>Bacteria</taxon>
        <taxon>Bacillati</taxon>
        <taxon>Actinomycetota</taxon>
        <taxon>Actinomycetes</taxon>
        <taxon>Micromonosporales</taxon>
        <taxon>Micromonosporaceae</taxon>
        <taxon>Micromonospora</taxon>
    </lineage>
</organism>